<evidence type="ECO:0000313" key="1">
    <source>
        <dbReference type="EMBL" id="KAK9752141.1"/>
    </source>
</evidence>
<name>A0AAW1N184_POPJA</name>
<evidence type="ECO:0000313" key="2">
    <source>
        <dbReference type="Proteomes" id="UP001458880"/>
    </source>
</evidence>
<proteinExistence type="predicted"/>
<protein>
    <submittedName>
        <fullName evidence="1">Uncharacterized protein</fullName>
    </submittedName>
</protein>
<accession>A0AAW1N184</accession>
<dbReference type="Proteomes" id="UP001458880">
    <property type="component" value="Unassembled WGS sequence"/>
</dbReference>
<organism evidence="1 2">
    <name type="scientific">Popillia japonica</name>
    <name type="common">Japanese beetle</name>
    <dbReference type="NCBI Taxonomy" id="7064"/>
    <lineage>
        <taxon>Eukaryota</taxon>
        <taxon>Metazoa</taxon>
        <taxon>Ecdysozoa</taxon>
        <taxon>Arthropoda</taxon>
        <taxon>Hexapoda</taxon>
        <taxon>Insecta</taxon>
        <taxon>Pterygota</taxon>
        <taxon>Neoptera</taxon>
        <taxon>Endopterygota</taxon>
        <taxon>Coleoptera</taxon>
        <taxon>Polyphaga</taxon>
        <taxon>Scarabaeiformia</taxon>
        <taxon>Scarabaeidae</taxon>
        <taxon>Rutelinae</taxon>
        <taxon>Popillia</taxon>
    </lineage>
</organism>
<gene>
    <name evidence="1" type="ORF">QE152_g4507</name>
</gene>
<keyword evidence="2" id="KW-1185">Reference proteome</keyword>
<reference evidence="1 2" key="1">
    <citation type="journal article" date="2024" name="BMC Genomics">
        <title>De novo assembly and annotation of Popillia japonica's genome with initial clues to its potential as an invasive pest.</title>
        <authorList>
            <person name="Cucini C."/>
            <person name="Boschi S."/>
            <person name="Funari R."/>
            <person name="Cardaioli E."/>
            <person name="Iannotti N."/>
            <person name="Marturano G."/>
            <person name="Paoli F."/>
            <person name="Bruttini M."/>
            <person name="Carapelli A."/>
            <person name="Frati F."/>
            <person name="Nardi F."/>
        </authorList>
    </citation>
    <scope>NUCLEOTIDE SEQUENCE [LARGE SCALE GENOMIC DNA]</scope>
    <source>
        <strain evidence="1">DMR45628</strain>
    </source>
</reference>
<sequence length="96" mass="11038">METSLEAAFRKPIQSKLHKKQKQRVLELTMGWQTSISYILQKKGPAHKISWSSSTSIQGPFHPMLVNAFEKNPPPPKRCTELEIIDELDTIQVHTR</sequence>
<dbReference type="AlphaFoldDB" id="A0AAW1N184"/>
<comment type="caution">
    <text evidence="1">The sequence shown here is derived from an EMBL/GenBank/DDBJ whole genome shotgun (WGS) entry which is preliminary data.</text>
</comment>
<dbReference type="EMBL" id="JASPKY010000023">
    <property type="protein sequence ID" value="KAK9752141.1"/>
    <property type="molecule type" value="Genomic_DNA"/>
</dbReference>